<comment type="subcellular location">
    <subcellularLocation>
        <location evidence="1">Cytoplasm</location>
    </subcellularLocation>
</comment>
<dbReference type="SMART" id="SM00368">
    <property type="entry name" value="LRR_RI"/>
    <property type="match status" value="13"/>
</dbReference>
<evidence type="ECO:0000259" key="7">
    <source>
        <dbReference type="Pfam" id="PF17776"/>
    </source>
</evidence>
<evidence type="ECO:0008006" key="11">
    <source>
        <dbReference type="Google" id="ProtNLM"/>
    </source>
</evidence>
<dbReference type="Ensembl" id="ENSSGRT00000015701.1">
    <property type="protein sequence ID" value="ENSSGRP00000014533.1"/>
    <property type="gene ID" value="ENSSGRG00000009073.1"/>
</dbReference>
<dbReference type="Proteomes" id="UP000472262">
    <property type="component" value="Unassembled WGS sequence"/>
</dbReference>
<accession>A0A672KQ10</accession>
<evidence type="ECO:0000313" key="9">
    <source>
        <dbReference type="Ensembl" id="ENSSGRP00000014533.1"/>
    </source>
</evidence>
<evidence type="ECO:0000256" key="6">
    <source>
        <dbReference type="ARBA" id="ARBA00022840"/>
    </source>
</evidence>
<keyword evidence="10" id="KW-1185">Reference proteome</keyword>
<evidence type="ECO:0000256" key="4">
    <source>
        <dbReference type="ARBA" id="ARBA00022737"/>
    </source>
</evidence>
<dbReference type="InterPro" id="IPR041075">
    <property type="entry name" value="NOD1/2_WH"/>
</dbReference>
<dbReference type="GO" id="GO:0005524">
    <property type="term" value="F:ATP binding"/>
    <property type="evidence" value="ECO:0007669"/>
    <property type="project" value="UniProtKB-KW"/>
</dbReference>
<dbReference type="AlphaFoldDB" id="A0A672KQ10"/>
<keyword evidence="4" id="KW-0677">Repeat</keyword>
<dbReference type="SUPFAM" id="SSF52047">
    <property type="entry name" value="RNI-like"/>
    <property type="match status" value="2"/>
</dbReference>
<keyword evidence="3" id="KW-0433">Leucine-rich repeat</keyword>
<dbReference type="Pfam" id="PF17776">
    <property type="entry name" value="NLRC4_HD2"/>
    <property type="match status" value="1"/>
</dbReference>
<dbReference type="InParanoid" id="A0A672KQ10"/>
<dbReference type="Pfam" id="PF17779">
    <property type="entry name" value="WHD_NOD2"/>
    <property type="match status" value="1"/>
</dbReference>
<keyword evidence="2" id="KW-0963">Cytoplasm</keyword>
<evidence type="ECO:0000256" key="2">
    <source>
        <dbReference type="ARBA" id="ARBA00022490"/>
    </source>
</evidence>
<reference evidence="9" key="2">
    <citation type="submission" date="2025-09" db="UniProtKB">
        <authorList>
            <consortium name="Ensembl"/>
        </authorList>
    </citation>
    <scope>IDENTIFICATION</scope>
</reference>
<proteinExistence type="predicted"/>
<dbReference type="PANTHER" id="PTHR24106">
    <property type="entry name" value="NACHT, LRR AND CARD DOMAINS-CONTAINING"/>
    <property type="match status" value="1"/>
</dbReference>
<dbReference type="InterPro" id="IPR032675">
    <property type="entry name" value="LRR_dom_sf"/>
</dbReference>
<dbReference type="Pfam" id="PF13516">
    <property type="entry name" value="LRR_6"/>
    <property type="match status" value="7"/>
</dbReference>
<keyword evidence="6" id="KW-0067">ATP-binding</keyword>
<feature type="domain" description="NOD1/2 winged helix" evidence="8">
    <location>
        <begin position="63"/>
        <end position="123"/>
    </location>
</feature>
<sequence>MCHNPVFCWISATVLERMMGKAESAEIPKTLTQMFTHFLIFQTKLKTQKYDGKYEIDPDQVRKTILSLGKLAFEQLEKGNLIFYEEDLKECGIDVREVSVYSGVCTQIFREESGLQLGKVYSFVHLSIQEFLAALFKLLSFSEHNTGLLNMFGSPMTSLLKGEVDKALQRENGHWDLFLRFLLGLSLESNQTILQGLLRKTISSSDNNPETAEYIKQKIRENPSPDKSINLFHCLNELNDRSLEQEVQTYLSRTGARCLSGVRLSPAQWSALVFMLLNSEEELDEFKLNKYDSSEECLLRLLPRVARGTYSLRVWCELFIFCCSAIGGSVPQVVVLKVGESATHESSTVNSSLIFLFILCSLSNCHITQEGCAALSSALRSNPSHLTELNLSDNNPGDSGVKLLSALLEDPHCKLKKLQLWGCSIGEEGCVALISALKSNPSHLTELNLNFNKPGDSGVKLLSAVLEDPHYKLEKLQLSSCSFREEGCAVLISALRSNPSHLRELNLNCNKPGDSGVKLLSALLEDPHCKLQKLQLWDCSIGEEGCAALISALRSNPSHLTELNLNCNNPGDSGVKMLSALLEDPHCKLQKLLIGEKGCAALILALRSNPSHLTELNLNCNNPGDSGVKLLSALLEDPHCKLKKLQLWSCSIGEKGCAALILALRSNPSHLTELNLNCNNPGDSGVKLLSALLEDPHCKLKKLQLWDCSIGEEGCAALISALRSNPSHLTELNLSRNKPGDSGVKLLSALLEDPHCKLQKLQ</sequence>
<keyword evidence="5" id="KW-0547">Nucleotide-binding</keyword>
<evidence type="ECO:0000256" key="1">
    <source>
        <dbReference type="ARBA" id="ARBA00004496"/>
    </source>
</evidence>
<feature type="domain" description="NACHT LRR and PYD" evidence="7">
    <location>
        <begin position="125"/>
        <end position="245"/>
    </location>
</feature>
<evidence type="ECO:0000256" key="3">
    <source>
        <dbReference type="ARBA" id="ARBA00022614"/>
    </source>
</evidence>
<protein>
    <recommendedName>
        <fullName evidence="11">NACHT LRR and PYD domain-containing protein</fullName>
    </recommendedName>
</protein>
<dbReference type="Gene3D" id="3.80.10.10">
    <property type="entry name" value="Ribonuclease Inhibitor"/>
    <property type="match status" value="3"/>
</dbReference>
<dbReference type="InterPro" id="IPR041267">
    <property type="entry name" value="NLRP_HD2"/>
</dbReference>
<dbReference type="GO" id="GO:0005737">
    <property type="term" value="C:cytoplasm"/>
    <property type="evidence" value="ECO:0007669"/>
    <property type="project" value="UniProtKB-SubCell"/>
</dbReference>
<dbReference type="InterPro" id="IPR001611">
    <property type="entry name" value="Leu-rich_rpt"/>
</dbReference>
<dbReference type="InterPro" id="IPR051261">
    <property type="entry name" value="NLR"/>
</dbReference>
<reference evidence="9" key="1">
    <citation type="submission" date="2025-08" db="UniProtKB">
        <authorList>
            <consortium name="Ensembl"/>
        </authorList>
    </citation>
    <scope>IDENTIFICATION</scope>
</reference>
<evidence type="ECO:0000313" key="10">
    <source>
        <dbReference type="Proteomes" id="UP000472262"/>
    </source>
</evidence>
<organism evidence="9 10">
    <name type="scientific">Sinocyclocheilus grahami</name>
    <name type="common">Dianchi golden-line fish</name>
    <name type="synonym">Barbus grahami</name>
    <dbReference type="NCBI Taxonomy" id="75366"/>
    <lineage>
        <taxon>Eukaryota</taxon>
        <taxon>Metazoa</taxon>
        <taxon>Chordata</taxon>
        <taxon>Craniata</taxon>
        <taxon>Vertebrata</taxon>
        <taxon>Euteleostomi</taxon>
        <taxon>Actinopterygii</taxon>
        <taxon>Neopterygii</taxon>
        <taxon>Teleostei</taxon>
        <taxon>Ostariophysi</taxon>
        <taxon>Cypriniformes</taxon>
        <taxon>Cyprinidae</taxon>
        <taxon>Cyprininae</taxon>
        <taxon>Sinocyclocheilus</taxon>
    </lineage>
</organism>
<name>A0A672KQ10_SINGR</name>
<evidence type="ECO:0000256" key="5">
    <source>
        <dbReference type="ARBA" id="ARBA00022741"/>
    </source>
</evidence>
<evidence type="ECO:0000259" key="8">
    <source>
        <dbReference type="Pfam" id="PF17779"/>
    </source>
</evidence>
<dbReference type="FunFam" id="3.80.10.10:FF:000714">
    <property type="entry name" value="Si:ch211-149a19.3"/>
    <property type="match status" value="2"/>
</dbReference>